<keyword evidence="3" id="KW-1185">Reference proteome</keyword>
<feature type="signal peptide" evidence="1">
    <location>
        <begin position="1"/>
        <end position="28"/>
    </location>
</feature>
<dbReference type="EMBL" id="FQWD01000004">
    <property type="protein sequence ID" value="SHG70011.1"/>
    <property type="molecule type" value="Genomic_DNA"/>
</dbReference>
<feature type="chain" id="PRO_5013064710" evidence="1">
    <location>
        <begin position="29"/>
        <end position="140"/>
    </location>
</feature>
<evidence type="ECO:0000313" key="3">
    <source>
        <dbReference type="Proteomes" id="UP000184520"/>
    </source>
</evidence>
<proteinExistence type="predicted"/>
<gene>
    <name evidence="2" type="ORF">SAMN05216361_2837</name>
</gene>
<sequence>MTTYMTMRRYLLSALGFSMMTLSMSAHATSAPESQPDITSCPASFYAVKIHEEARQCQRFDAQMPASMVYFVNDSTDALVAFYLALMPDLHLKGEHNARILLTNDAGDVRVVVSPDGEGAQIDILVVADTQTSTESSAAE</sequence>
<dbReference type="Proteomes" id="UP000184520">
    <property type="component" value="Unassembled WGS sequence"/>
</dbReference>
<dbReference type="AlphaFoldDB" id="A0A1M5LYB5"/>
<accession>A0A1M5LYB5</accession>
<protein>
    <submittedName>
        <fullName evidence="2">Uncharacterized protein</fullName>
    </submittedName>
</protein>
<evidence type="ECO:0000256" key="1">
    <source>
        <dbReference type="SAM" id="SignalP"/>
    </source>
</evidence>
<organism evidence="2 3">
    <name type="scientific">Marisediminitalea aggregata</name>
    <dbReference type="NCBI Taxonomy" id="634436"/>
    <lineage>
        <taxon>Bacteria</taxon>
        <taxon>Pseudomonadati</taxon>
        <taxon>Pseudomonadota</taxon>
        <taxon>Gammaproteobacteria</taxon>
        <taxon>Alteromonadales</taxon>
        <taxon>Alteromonadaceae</taxon>
        <taxon>Marisediminitalea</taxon>
    </lineage>
</organism>
<evidence type="ECO:0000313" key="2">
    <source>
        <dbReference type="EMBL" id="SHG70011.1"/>
    </source>
</evidence>
<dbReference type="STRING" id="634436.SAMN05216361_2837"/>
<name>A0A1M5LYB5_9ALTE</name>
<reference evidence="3" key="1">
    <citation type="submission" date="2016-11" db="EMBL/GenBank/DDBJ databases">
        <authorList>
            <person name="Varghese N."/>
            <person name="Submissions S."/>
        </authorList>
    </citation>
    <scope>NUCLEOTIDE SEQUENCE [LARGE SCALE GENOMIC DNA]</scope>
    <source>
        <strain evidence="3">CGMCC 1.8995</strain>
    </source>
</reference>
<keyword evidence="1" id="KW-0732">Signal</keyword>